<dbReference type="EMBL" id="VIIS01001712">
    <property type="protein sequence ID" value="KAF0293980.1"/>
    <property type="molecule type" value="Genomic_DNA"/>
</dbReference>
<evidence type="ECO:0000259" key="2">
    <source>
        <dbReference type="Pfam" id="PF00339"/>
    </source>
</evidence>
<comment type="similarity">
    <text evidence="1">Belongs to the arrestin family.</text>
</comment>
<sequence>MGVQSTNIVCRSDRPGETAFRCGETVNGSVVVTIDGHKSHKFSSMLLKVRVQAKTEWEENDTNYSETQDLFRLDLPLRSATTGETSLPPGQHQLPFSFPLPERLPHTMKYHEAKVVFLLKARLKSSSMWSWDGAQEVKLRILPQRDLSQCFDLAAPLKMLREDKWTMWNGNPGEFSVTVAKQGYVAGETIDLWIDASDGVYTELAQLDGHVKLKRLVVAREGKKNYNEERTSIATVKPGKAASAWHRIQLTVPEDEITMDDLALCRIISVTYYVKVKAL</sequence>
<keyword evidence="4" id="KW-1185">Reference proteome</keyword>
<dbReference type="InterPro" id="IPR014756">
    <property type="entry name" value="Ig_E-set"/>
</dbReference>
<evidence type="ECO:0000256" key="1">
    <source>
        <dbReference type="ARBA" id="ARBA00005298"/>
    </source>
</evidence>
<dbReference type="InterPro" id="IPR011021">
    <property type="entry name" value="Arrestin-like_N"/>
</dbReference>
<proteinExistence type="inferred from homology"/>
<dbReference type="OrthoDB" id="2333384at2759"/>
<feature type="domain" description="Arrestin-like N-terminal" evidence="2">
    <location>
        <begin position="18"/>
        <end position="136"/>
    </location>
</feature>
<dbReference type="Pfam" id="PF00339">
    <property type="entry name" value="Arrestin_N"/>
    <property type="match status" value="1"/>
</dbReference>
<dbReference type="PANTHER" id="PTHR11188">
    <property type="entry name" value="ARRESTIN DOMAIN CONTAINING PROTEIN"/>
    <property type="match status" value="1"/>
</dbReference>
<reference evidence="3 4" key="1">
    <citation type="submission" date="2019-07" db="EMBL/GenBank/DDBJ databases">
        <title>Draft genome assembly of a fouling barnacle, Amphibalanus amphitrite (Darwin, 1854): The first reference genome for Thecostraca.</title>
        <authorList>
            <person name="Kim W."/>
        </authorList>
    </citation>
    <scope>NUCLEOTIDE SEQUENCE [LARGE SCALE GENOMIC DNA]</scope>
    <source>
        <strain evidence="3">SNU_AA5</strain>
        <tissue evidence="3">Soma without cirri and trophi</tissue>
    </source>
</reference>
<protein>
    <submittedName>
        <fullName evidence="3">Arrestin domain-containing protein 2</fullName>
    </submittedName>
</protein>
<accession>A0A6A4VRE6</accession>
<name>A0A6A4VRE6_AMPAM</name>
<dbReference type="AlphaFoldDB" id="A0A6A4VRE6"/>
<dbReference type="InterPro" id="IPR050357">
    <property type="entry name" value="Arrestin_domain-protein"/>
</dbReference>
<dbReference type="Proteomes" id="UP000440578">
    <property type="component" value="Unassembled WGS sequence"/>
</dbReference>
<organism evidence="3 4">
    <name type="scientific">Amphibalanus amphitrite</name>
    <name type="common">Striped barnacle</name>
    <name type="synonym">Balanus amphitrite</name>
    <dbReference type="NCBI Taxonomy" id="1232801"/>
    <lineage>
        <taxon>Eukaryota</taxon>
        <taxon>Metazoa</taxon>
        <taxon>Ecdysozoa</taxon>
        <taxon>Arthropoda</taxon>
        <taxon>Crustacea</taxon>
        <taxon>Multicrustacea</taxon>
        <taxon>Cirripedia</taxon>
        <taxon>Thoracica</taxon>
        <taxon>Thoracicalcarea</taxon>
        <taxon>Balanomorpha</taxon>
        <taxon>Balanoidea</taxon>
        <taxon>Balanidae</taxon>
        <taxon>Amphibalaninae</taxon>
        <taxon>Amphibalanus</taxon>
    </lineage>
</organism>
<evidence type="ECO:0000313" key="4">
    <source>
        <dbReference type="Proteomes" id="UP000440578"/>
    </source>
</evidence>
<dbReference type="GO" id="GO:0015031">
    <property type="term" value="P:protein transport"/>
    <property type="evidence" value="ECO:0007669"/>
    <property type="project" value="TreeGrafter"/>
</dbReference>
<dbReference type="GO" id="GO:0005737">
    <property type="term" value="C:cytoplasm"/>
    <property type="evidence" value="ECO:0007669"/>
    <property type="project" value="TreeGrafter"/>
</dbReference>
<dbReference type="Gene3D" id="2.60.40.640">
    <property type="match status" value="2"/>
</dbReference>
<evidence type="ECO:0000313" key="3">
    <source>
        <dbReference type="EMBL" id="KAF0293980.1"/>
    </source>
</evidence>
<gene>
    <name evidence="3" type="primary">ARRDC2_0</name>
    <name evidence="3" type="ORF">FJT64_008297</name>
</gene>
<dbReference type="SUPFAM" id="SSF81296">
    <property type="entry name" value="E set domains"/>
    <property type="match status" value="1"/>
</dbReference>
<comment type="caution">
    <text evidence="3">The sequence shown here is derived from an EMBL/GenBank/DDBJ whole genome shotgun (WGS) entry which is preliminary data.</text>
</comment>
<dbReference type="PANTHER" id="PTHR11188:SF17">
    <property type="entry name" value="FI21816P1"/>
    <property type="match status" value="1"/>
</dbReference>
<dbReference type="InterPro" id="IPR014752">
    <property type="entry name" value="Arrestin-like_C"/>
</dbReference>